<dbReference type="Proteomes" id="UP001055811">
    <property type="component" value="Linkage Group LG07"/>
</dbReference>
<reference evidence="2" key="1">
    <citation type="journal article" date="2022" name="Mol. Ecol. Resour.">
        <title>The genomes of chicory, endive, great burdock and yacon provide insights into Asteraceae palaeo-polyploidization history and plant inulin production.</title>
        <authorList>
            <person name="Fan W."/>
            <person name="Wang S."/>
            <person name="Wang H."/>
            <person name="Wang A."/>
            <person name="Jiang F."/>
            <person name="Liu H."/>
            <person name="Zhao H."/>
            <person name="Xu D."/>
            <person name="Zhang Y."/>
        </authorList>
    </citation>
    <scope>NUCLEOTIDE SEQUENCE [LARGE SCALE GENOMIC DNA]</scope>
    <source>
        <strain evidence="2">cv. Punajuju</strain>
    </source>
</reference>
<organism evidence="1 2">
    <name type="scientific">Cichorium intybus</name>
    <name type="common">Chicory</name>
    <dbReference type="NCBI Taxonomy" id="13427"/>
    <lineage>
        <taxon>Eukaryota</taxon>
        <taxon>Viridiplantae</taxon>
        <taxon>Streptophyta</taxon>
        <taxon>Embryophyta</taxon>
        <taxon>Tracheophyta</taxon>
        <taxon>Spermatophyta</taxon>
        <taxon>Magnoliopsida</taxon>
        <taxon>eudicotyledons</taxon>
        <taxon>Gunneridae</taxon>
        <taxon>Pentapetalae</taxon>
        <taxon>asterids</taxon>
        <taxon>campanulids</taxon>
        <taxon>Asterales</taxon>
        <taxon>Asteraceae</taxon>
        <taxon>Cichorioideae</taxon>
        <taxon>Cichorieae</taxon>
        <taxon>Cichoriinae</taxon>
        <taxon>Cichorium</taxon>
    </lineage>
</organism>
<evidence type="ECO:0000313" key="1">
    <source>
        <dbReference type="EMBL" id="KAI3709572.1"/>
    </source>
</evidence>
<comment type="caution">
    <text evidence="1">The sequence shown here is derived from an EMBL/GenBank/DDBJ whole genome shotgun (WGS) entry which is preliminary data.</text>
</comment>
<name>A0ACB9AI71_CICIN</name>
<gene>
    <name evidence="1" type="ORF">L2E82_39338</name>
</gene>
<protein>
    <submittedName>
        <fullName evidence="1">Uncharacterized protein</fullName>
    </submittedName>
</protein>
<accession>A0ACB9AI71</accession>
<reference evidence="1 2" key="2">
    <citation type="journal article" date="2022" name="Mol. Ecol. Resour.">
        <title>The genomes of chicory, endive, great burdock and yacon provide insights into Asteraceae paleo-polyploidization history and plant inulin production.</title>
        <authorList>
            <person name="Fan W."/>
            <person name="Wang S."/>
            <person name="Wang H."/>
            <person name="Wang A."/>
            <person name="Jiang F."/>
            <person name="Liu H."/>
            <person name="Zhao H."/>
            <person name="Xu D."/>
            <person name="Zhang Y."/>
        </authorList>
    </citation>
    <scope>NUCLEOTIDE SEQUENCE [LARGE SCALE GENOMIC DNA]</scope>
    <source>
        <strain evidence="2">cv. Punajuju</strain>
        <tissue evidence="1">Leaves</tissue>
    </source>
</reference>
<proteinExistence type="predicted"/>
<evidence type="ECO:0000313" key="2">
    <source>
        <dbReference type="Proteomes" id="UP001055811"/>
    </source>
</evidence>
<sequence>MSSLGNVSHLSHPCVYDTDRKSLIMKWLTKLLKGGPSVGSGGGGSPQFIGDESLILRAPVRSLDNRTRSEKEKEELDRPIALSLAQGLNKANGYGWQPGNGNDPAKNKSR</sequence>
<dbReference type="EMBL" id="CM042015">
    <property type="protein sequence ID" value="KAI3709572.1"/>
    <property type="molecule type" value="Genomic_DNA"/>
</dbReference>
<keyword evidence="2" id="KW-1185">Reference proteome</keyword>